<dbReference type="AlphaFoldDB" id="A0A0C3DIG0"/>
<keyword evidence="3" id="KW-1185">Reference proteome</keyword>
<accession>A0A0C3DIG0</accession>
<reference evidence="2 3" key="1">
    <citation type="submission" date="2014-04" db="EMBL/GenBank/DDBJ databases">
        <authorList>
            <consortium name="DOE Joint Genome Institute"/>
            <person name="Kuo A."/>
            <person name="Kohler A."/>
            <person name="Nagy L.G."/>
            <person name="Floudas D."/>
            <person name="Copeland A."/>
            <person name="Barry K.W."/>
            <person name="Cichocki N."/>
            <person name="Veneault-Fourrey C."/>
            <person name="LaButti K."/>
            <person name="Lindquist E.A."/>
            <person name="Lipzen A."/>
            <person name="Lundell T."/>
            <person name="Morin E."/>
            <person name="Murat C."/>
            <person name="Sun H."/>
            <person name="Tunlid A."/>
            <person name="Henrissat B."/>
            <person name="Grigoriev I.V."/>
            <person name="Hibbett D.S."/>
            <person name="Martin F."/>
            <person name="Nordberg H.P."/>
            <person name="Cantor M.N."/>
            <person name="Hua S.X."/>
        </authorList>
    </citation>
    <scope>NUCLEOTIDE SEQUENCE [LARGE SCALE GENOMIC DNA]</scope>
    <source>
        <strain evidence="2 3">Foug A</strain>
    </source>
</reference>
<sequence>MVRFLGVASLVLFLQIALVSAQNEDAHARTRIGSQDACAYAQRAAMAINAAPQAPFVATTRDMDVRAWIQQ</sequence>
<gene>
    <name evidence="2" type="ORF">SCLCIDRAFT_1220841</name>
</gene>
<evidence type="ECO:0000313" key="3">
    <source>
        <dbReference type="Proteomes" id="UP000053989"/>
    </source>
</evidence>
<protein>
    <submittedName>
        <fullName evidence="2">Uncharacterized protein</fullName>
    </submittedName>
</protein>
<evidence type="ECO:0000313" key="2">
    <source>
        <dbReference type="EMBL" id="KIM55861.1"/>
    </source>
</evidence>
<feature type="chain" id="PRO_5002163287" evidence="1">
    <location>
        <begin position="22"/>
        <end position="71"/>
    </location>
</feature>
<proteinExistence type="predicted"/>
<name>A0A0C3DIG0_9AGAM</name>
<keyword evidence="1" id="KW-0732">Signal</keyword>
<dbReference type="EMBL" id="KN822126">
    <property type="protein sequence ID" value="KIM55861.1"/>
    <property type="molecule type" value="Genomic_DNA"/>
</dbReference>
<feature type="signal peptide" evidence="1">
    <location>
        <begin position="1"/>
        <end position="21"/>
    </location>
</feature>
<dbReference type="HOGENOM" id="CLU_2741505_0_0_1"/>
<dbReference type="Proteomes" id="UP000053989">
    <property type="component" value="Unassembled WGS sequence"/>
</dbReference>
<dbReference type="InParanoid" id="A0A0C3DIG0"/>
<reference evidence="3" key="2">
    <citation type="submission" date="2015-01" db="EMBL/GenBank/DDBJ databases">
        <title>Evolutionary Origins and Diversification of the Mycorrhizal Mutualists.</title>
        <authorList>
            <consortium name="DOE Joint Genome Institute"/>
            <consortium name="Mycorrhizal Genomics Consortium"/>
            <person name="Kohler A."/>
            <person name="Kuo A."/>
            <person name="Nagy L.G."/>
            <person name="Floudas D."/>
            <person name="Copeland A."/>
            <person name="Barry K.W."/>
            <person name="Cichocki N."/>
            <person name="Veneault-Fourrey C."/>
            <person name="LaButti K."/>
            <person name="Lindquist E.A."/>
            <person name="Lipzen A."/>
            <person name="Lundell T."/>
            <person name="Morin E."/>
            <person name="Murat C."/>
            <person name="Riley R."/>
            <person name="Ohm R."/>
            <person name="Sun H."/>
            <person name="Tunlid A."/>
            <person name="Henrissat B."/>
            <person name="Grigoriev I.V."/>
            <person name="Hibbett D.S."/>
            <person name="Martin F."/>
        </authorList>
    </citation>
    <scope>NUCLEOTIDE SEQUENCE [LARGE SCALE GENOMIC DNA]</scope>
    <source>
        <strain evidence="3">Foug A</strain>
    </source>
</reference>
<evidence type="ECO:0000256" key="1">
    <source>
        <dbReference type="SAM" id="SignalP"/>
    </source>
</evidence>
<organism evidence="2 3">
    <name type="scientific">Scleroderma citrinum Foug A</name>
    <dbReference type="NCBI Taxonomy" id="1036808"/>
    <lineage>
        <taxon>Eukaryota</taxon>
        <taxon>Fungi</taxon>
        <taxon>Dikarya</taxon>
        <taxon>Basidiomycota</taxon>
        <taxon>Agaricomycotina</taxon>
        <taxon>Agaricomycetes</taxon>
        <taxon>Agaricomycetidae</taxon>
        <taxon>Boletales</taxon>
        <taxon>Sclerodermatineae</taxon>
        <taxon>Sclerodermataceae</taxon>
        <taxon>Scleroderma</taxon>
    </lineage>
</organism>